<evidence type="ECO:0000256" key="1">
    <source>
        <dbReference type="ARBA" id="ARBA00004196"/>
    </source>
</evidence>
<dbReference type="Proteomes" id="UP000226357">
    <property type="component" value="Unassembled WGS sequence"/>
</dbReference>
<dbReference type="InterPro" id="IPR006059">
    <property type="entry name" value="SBP"/>
</dbReference>
<dbReference type="InterPro" id="IPR050490">
    <property type="entry name" value="Bact_solute-bd_prot1"/>
</dbReference>
<evidence type="ECO:0000256" key="2">
    <source>
        <dbReference type="ARBA" id="ARBA00008520"/>
    </source>
</evidence>
<evidence type="ECO:0000256" key="4">
    <source>
        <dbReference type="ARBA" id="ARBA00022729"/>
    </source>
</evidence>
<dbReference type="AlphaFoldDB" id="A0AA44QA47"/>
<dbReference type="PANTHER" id="PTHR43649:SF31">
    <property type="entry name" value="SN-GLYCEROL-3-PHOSPHATE-BINDING PERIPLASMIC PROTEIN UGPB"/>
    <property type="match status" value="1"/>
</dbReference>
<organism evidence="5 6">
    <name type="scientific">Bacillus cereus</name>
    <dbReference type="NCBI Taxonomy" id="1396"/>
    <lineage>
        <taxon>Bacteria</taxon>
        <taxon>Bacillati</taxon>
        <taxon>Bacillota</taxon>
        <taxon>Bacilli</taxon>
        <taxon>Bacillales</taxon>
        <taxon>Bacillaceae</taxon>
        <taxon>Bacillus</taxon>
        <taxon>Bacillus cereus group</taxon>
    </lineage>
</organism>
<comment type="similarity">
    <text evidence="2">Belongs to the bacterial solute-binding protein 1 family.</text>
</comment>
<evidence type="ECO:0000256" key="3">
    <source>
        <dbReference type="ARBA" id="ARBA00022448"/>
    </source>
</evidence>
<evidence type="ECO:0000313" key="6">
    <source>
        <dbReference type="Proteomes" id="UP000226357"/>
    </source>
</evidence>
<dbReference type="Gene3D" id="3.40.190.10">
    <property type="entry name" value="Periplasmic binding protein-like II"/>
    <property type="match status" value="1"/>
</dbReference>
<keyword evidence="4" id="KW-0732">Signal</keyword>
<dbReference type="Pfam" id="PF13416">
    <property type="entry name" value="SBP_bac_8"/>
    <property type="match status" value="1"/>
</dbReference>
<name>A0AA44QA47_BACCE</name>
<gene>
    <name evidence="5" type="ORF">COK38_12980</name>
</gene>
<reference evidence="5 6" key="1">
    <citation type="submission" date="2017-09" db="EMBL/GenBank/DDBJ databases">
        <title>Large-scale bioinformatics analysis of Bacillus genomes uncovers conserved roles of natural products in bacterial physiology.</title>
        <authorList>
            <consortium name="Agbiome Team Llc"/>
            <person name="Bleich R.M."/>
            <person name="Grubbs K.J."/>
            <person name="Santa Maria K.C."/>
            <person name="Allen S.E."/>
            <person name="Farag S."/>
            <person name="Shank E.A."/>
            <person name="Bowers A."/>
        </authorList>
    </citation>
    <scope>NUCLEOTIDE SEQUENCE [LARGE SCALE GENOMIC DNA]</scope>
    <source>
        <strain evidence="5 6">AFS067272</strain>
    </source>
</reference>
<dbReference type="PANTHER" id="PTHR43649">
    <property type="entry name" value="ARABINOSE-BINDING PROTEIN-RELATED"/>
    <property type="match status" value="1"/>
</dbReference>
<dbReference type="EMBL" id="NVBO01000102">
    <property type="protein sequence ID" value="PFS00631.1"/>
    <property type="molecule type" value="Genomic_DNA"/>
</dbReference>
<feature type="non-terminal residue" evidence="5">
    <location>
        <position position="1"/>
    </location>
</feature>
<sequence length="333" mass="37014">VKNDNNFKKEEYGKGFMDQATIDGKLYGIPFYGTTQVFYYNKKVLAENGFTPDDLKTWEGVEKVAKTVAKRDANGDVTYAGWMPMWGTSNLIDAVRSAGGNVLSEDGTKVLINDDTWVTVWEKFRTWLNEDKIMKSHSGGTGWEYWDKTIIDLVEGRTLGYTGSSGDQGFVFKSLGKGMTEQERLDTFGAAPQPAWGNNKPAPKLESYLFILTRNVDPEVAKGAYDFMKFATSTEKTAEWSMGTGYIPVRNNVTEYGPYAEFVKKQPQALVPLEQANKYGVAPFTDPTGGKINDALNVAKDKVEIEGVPAKKALDEAAKIAQEELDKVLKKKK</sequence>
<dbReference type="SUPFAM" id="SSF53850">
    <property type="entry name" value="Periplasmic binding protein-like II"/>
    <property type="match status" value="1"/>
</dbReference>
<evidence type="ECO:0000313" key="5">
    <source>
        <dbReference type="EMBL" id="PFS00631.1"/>
    </source>
</evidence>
<dbReference type="GO" id="GO:0030313">
    <property type="term" value="C:cell envelope"/>
    <property type="evidence" value="ECO:0007669"/>
    <property type="project" value="UniProtKB-SubCell"/>
</dbReference>
<proteinExistence type="inferred from homology"/>
<comment type="caution">
    <text evidence="5">The sequence shown here is derived from an EMBL/GenBank/DDBJ whole genome shotgun (WGS) entry which is preliminary data.</text>
</comment>
<accession>A0AA44QA47</accession>
<comment type="subcellular location">
    <subcellularLocation>
        <location evidence="1">Cell envelope</location>
    </subcellularLocation>
</comment>
<keyword evidence="3" id="KW-0813">Transport</keyword>
<protein>
    <submittedName>
        <fullName evidence="5">ABC transporter substrate-binding protein</fullName>
    </submittedName>
</protein>
<dbReference type="RefSeq" id="WP_098618051.1">
    <property type="nucleotide sequence ID" value="NZ_NVBO01000102.1"/>
</dbReference>